<organism evidence="2 3">
    <name type="scientific">Panicum virgatum</name>
    <name type="common">Blackwell switchgrass</name>
    <dbReference type="NCBI Taxonomy" id="38727"/>
    <lineage>
        <taxon>Eukaryota</taxon>
        <taxon>Viridiplantae</taxon>
        <taxon>Streptophyta</taxon>
        <taxon>Embryophyta</taxon>
        <taxon>Tracheophyta</taxon>
        <taxon>Spermatophyta</taxon>
        <taxon>Magnoliopsida</taxon>
        <taxon>Liliopsida</taxon>
        <taxon>Poales</taxon>
        <taxon>Poaceae</taxon>
        <taxon>PACMAD clade</taxon>
        <taxon>Panicoideae</taxon>
        <taxon>Panicodae</taxon>
        <taxon>Paniceae</taxon>
        <taxon>Panicinae</taxon>
        <taxon>Panicum</taxon>
        <taxon>Panicum sect. Hiantes</taxon>
    </lineage>
</organism>
<protein>
    <submittedName>
        <fullName evidence="2">Uncharacterized protein</fullName>
    </submittedName>
</protein>
<evidence type="ECO:0000256" key="1">
    <source>
        <dbReference type="SAM" id="Phobius"/>
    </source>
</evidence>
<keyword evidence="1" id="KW-1133">Transmembrane helix</keyword>
<keyword evidence="1" id="KW-0812">Transmembrane</keyword>
<evidence type="ECO:0000313" key="2">
    <source>
        <dbReference type="EMBL" id="KAG2540091.1"/>
    </source>
</evidence>
<proteinExistence type="predicted"/>
<keyword evidence="3" id="KW-1185">Reference proteome</keyword>
<sequence length="151" mass="14526">MGGFLSKVRAVAEAAVKAVCDAASALSASIARAARAVARFFSALFRAAASAAASVFEALKRAAAACAAFFNTKKGKVAAAVAVAVAAGLCLGLCFVPAAAGGAGAMMLAPGSGGLIMIPRSVFVANAALYFSVLRSAGPAAAAASVVAMAV</sequence>
<reference evidence="2" key="1">
    <citation type="submission" date="2020-05" db="EMBL/GenBank/DDBJ databases">
        <title>WGS assembly of Panicum virgatum.</title>
        <authorList>
            <person name="Lovell J.T."/>
            <person name="Jenkins J."/>
            <person name="Shu S."/>
            <person name="Juenger T.E."/>
            <person name="Schmutz J."/>
        </authorList>
    </citation>
    <scope>NUCLEOTIDE SEQUENCE</scope>
    <source>
        <strain evidence="2">AP13</strain>
    </source>
</reference>
<dbReference type="AlphaFoldDB" id="A0A8T0MRK0"/>
<evidence type="ECO:0000313" key="3">
    <source>
        <dbReference type="Proteomes" id="UP000823388"/>
    </source>
</evidence>
<feature type="transmembrane region" description="Helical" evidence="1">
    <location>
        <begin position="112"/>
        <end position="131"/>
    </location>
</feature>
<gene>
    <name evidence="2" type="ORF">PVAP13_9NG528200</name>
</gene>
<name>A0A8T0MRK0_PANVG</name>
<dbReference type="Proteomes" id="UP000823388">
    <property type="component" value="Chromosome 9N"/>
</dbReference>
<accession>A0A8T0MRK0</accession>
<comment type="caution">
    <text evidence="2">The sequence shown here is derived from an EMBL/GenBank/DDBJ whole genome shotgun (WGS) entry which is preliminary data.</text>
</comment>
<dbReference type="EMBL" id="CM029054">
    <property type="protein sequence ID" value="KAG2540091.1"/>
    <property type="molecule type" value="Genomic_DNA"/>
</dbReference>
<feature type="transmembrane region" description="Helical" evidence="1">
    <location>
        <begin position="77"/>
        <end position="100"/>
    </location>
</feature>
<keyword evidence="1" id="KW-0472">Membrane</keyword>